<feature type="transmembrane region" description="Helical" evidence="2">
    <location>
        <begin position="153"/>
        <end position="173"/>
    </location>
</feature>
<feature type="region of interest" description="Disordered" evidence="1">
    <location>
        <begin position="340"/>
        <end position="381"/>
    </location>
</feature>
<feature type="compositionally biased region" description="Polar residues" evidence="1">
    <location>
        <begin position="443"/>
        <end position="458"/>
    </location>
</feature>
<keyword evidence="2" id="KW-1133">Transmembrane helix</keyword>
<feature type="compositionally biased region" description="Polar residues" evidence="1">
    <location>
        <begin position="340"/>
        <end position="349"/>
    </location>
</feature>
<proteinExistence type="predicted"/>
<comment type="caution">
    <text evidence="3">The sequence shown here is derived from an EMBL/GenBank/DDBJ whole genome shotgun (WGS) entry which is preliminary data.</text>
</comment>
<gene>
    <name evidence="3" type="ORF">Bpfe_021949</name>
</gene>
<evidence type="ECO:0000313" key="3">
    <source>
        <dbReference type="EMBL" id="KAK0048669.1"/>
    </source>
</evidence>
<reference evidence="3" key="1">
    <citation type="journal article" date="2023" name="PLoS Negl. Trop. Dis.">
        <title>A genome sequence for Biomphalaria pfeifferi, the major vector snail for the human-infecting parasite Schistosoma mansoni.</title>
        <authorList>
            <person name="Bu L."/>
            <person name="Lu L."/>
            <person name="Laidemitt M.R."/>
            <person name="Zhang S.M."/>
            <person name="Mutuku M."/>
            <person name="Mkoji G."/>
            <person name="Steinauer M."/>
            <person name="Loker E.S."/>
        </authorList>
    </citation>
    <scope>NUCLEOTIDE SEQUENCE</scope>
    <source>
        <strain evidence="3">KasaAsao</strain>
    </source>
</reference>
<evidence type="ECO:0000256" key="2">
    <source>
        <dbReference type="SAM" id="Phobius"/>
    </source>
</evidence>
<feature type="transmembrane region" description="Helical" evidence="2">
    <location>
        <begin position="68"/>
        <end position="84"/>
    </location>
</feature>
<dbReference type="Pfam" id="PF09772">
    <property type="entry name" value="Tmem26"/>
    <property type="match status" value="1"/>
</dbReference>
<sequence>MLPVFDVLKAVFVRCILVIHALVAVWRVTESYHNNMYWILACILVLLFAESCYTVIKRKGKEYQRFMPAFFCYLCTILTCIWLLELDKTEKFIEGQADSLDQPANTSETIQIPAPSLTPNTWIMLVEEMLPYFLFVSRWILPRGEVKREQLAELLFAFIGIGGDIMEYFSLLGEEAVRPNKQLCYVVLAIWSFSVMQFTMTITVIHQPKRQRNISVVAADSVDLSAHKKLMKFRHEVSAIFLTMIMQDLPFLIVRLYVMIGFNVINYSLIFFTSKNIMIISLLFYKLIIICSAYYQPKSPGDDDDDDDEEEDNVSRGKKKSHYLSQNDSKKELADYTYETETAPASQNNHVEENIKKRNKKKAPKSDSKASNPLPDGKIIVSGNGLSVSPYLIENPSYQHPPNGAAKNLTTRSTNTTPTLLLVPKDGFIEIEHTTPRGDESQDTGFTSEKSRSNSGSKRSLDGSNTSSDSSHFKFSFNEDSAVKTDND</sequence>
<dbReference type="AlphaFoldDB" id="A0AAD8B767"/>
<evidence type="ECO:0000256" key="1">
    <source>
        <dbReference type="SAM" id="MobiDB-lite"/>
    </source>
</evidence>
<dbReference type="PANTHER" id="PTHR22168">
    <property type="entry name" value="TMEM26 PROTEIN"/>
    <property type="match status" value="1"/>
</dbReference>
<evidence type="ECO:0000313" key="4">
    <source>
        <dbReference type="Proteomes" id="UP001233172"/>
    </source>
</evidence>
<accession>A0AAD8B767</accession>
<feature type="transmembrane region" description="Helical" evidence="2">
    <location>
        <begin position="35"/>
        <end position="56"/>
    </location>
</feature>
<dbReference type="Proteomes" id="UP001233172">
    <property type="component" value="Unassembled WGS sequence"/>
</dbReference>
<feature type="region of interest" description="Disordered" evidence="1">
    <location>
        <begin position="430"/>
        <end position="488"/>
    </location>
</feature>
<feature type="compositionally biased region" description="Acidic residues" evidence="1">
    <location>
        <begin position="302"/>
        <end position="312"/>
    </location>
</feature>
<dbReference type="EMBL" id="JASAOG010000135">
    <property type="protein sequence ID" value="KAK0048669.1"/>
    <property type="molecule type" value="Genomic_DNA"/>
</dbReference>
<feature type="transmembrane region" description="Helical" evidence="2">
    <location>
        <begin position="7"/>
        <end position="29"/>
    </location>
</feature>
<reference evidence="3" key="2">
    <citation type="submission" date="2023-04" db="EMBL/GenBank/DDBJ databases">
        <authorList>
            <person name="Bu L."/>
            <person name="Lu L."/>
            <person name="Laidemitt M.R."/>
            <person name="Zhang S.M."/>
            <person name="Mutuku M."/>
            <person name="Mkoji G."/>
            <person name="Steinauer M."/>
            <person name="Loker E.S."/>
        </authorList>
    </citation>
    <scope>NUCLEOTIDE SEQUENCE</scope>
    <source>
        <strain evidence="3">KasaAsao</strain>
        <tissue evidence="3">Whole Snail</tissue>
    </source>
</reference>
<feature type="compositionally biased region" description="Basic and acidic residues" evidence="1">
    <location>
        <begin position="430"/>
        <end position="440"/>
    </location>
</feature>
<keyword evidence="2" id="KW-0472">Membrane</keyword>
<dbReference type="InterPro" id="IPR019169">
    <property type="entry name" value="Transmembrane_26"/>
</dbReference>
<organism evidence="3 4">
    <name type="scientific">Biomphalaria pfeifferi</name>
    <name type="common">Bloodfluke planorb</name>
    <name type="synonym">Freshwater snail</name>
    <dbReference type="NCBI Taxonomy" id="112525"/>
    <lineage>
        <taxon>Eukaryota</taxon>
        <taxon>Metazoa</taxon>
        <taxon>Spiralia</taxon>
        <taxon>Lophotrochozoa</taxon>
        <taxon>Mollusca</taxon>
        <taxon>Gastropoda</taxon>
        <taxon>Heterobranchia</taxon>
        <taxon>Euthyneura</taxon>
        <taxon>Panpulmonata</taxon>
        <taxon>Hygrophila</taxon>
        <taxon>Lymnaeoidea</taxon>
        <taxon>Planorbidae</taxon>
        <taxon>Biomphalaria</taxon>
    </lineage>
</organism>
<keyword evidence="2 3" id="KW-0812">Transmembrane</keyword>
<name>A0AAD8B767_BIOPF</name>
<keyword evidence="4" id="KW-1185">Reference proteome</keyword>
<feature type="transmembrane region" description="Helical" evidence="2">
    <location>
        <begin position="122"/>
        <end position="141"/>
    </location>
</feature>
<feature type="region of interest" description="Disordered" evidence="1">
    <location>
        <begin position="299"/>
        <end position="328"/>
    </location>
</feature>
<protein>
    <submittedName>
        <fullName evidence="3">Transmembrane protein 26</fullName>
    </submittedName>
</protein>
<feature type="transmembrane region" description="Helical" evidence="2">
    <location>
        <begin position="185"/>
        <end position="205"/>
    </location>
</feature>